<reference evidence="7" key="1">
    <citation type="submission" date="2019-04" db="EMBL/GenBank/DDBJ databases">
        <title>Evolution of Biomass-Degrading Anaerobic Consortia Revealed by Metagenomics.</title>
        <authorList>
            <person name="Peng X."/>
        </authorList>
    </citation>
    <scope>NUCLEOTIDE SEQUENCE</scope>
    <source>
        <strain evidence="7">SIG141</strain>
    </source>
</reference>
<evidence type="ECO:0000313" key="8">
    <source>
        <dbReference type="Proteomes" id="UP000763088"/>
    </source>
</evidence>
<accession>A0A928BTM8</accession>
<keyword evidence="4" id="KW-0804">Transcription</keyword>
<dbReference type="SUPFAM" id="SSF88659">
    <property type="entry name" value="Sigma3 and sigma4 domains of RNA polymerase sigma factors"/>
    <property type="match status" value="1"/>
</dbReference>
<evidence type="ECO:0000259" key="6">
    <source>
        <dbReference type="Pfam" id="PF08281"/>
    </source>
</evidence>
<evidence type="ECO:0000259" key="5">
    <source>
        <dbReference type="Pfam" id="PF04542"/>
    </source>
</evidence>
<dbReference type="GO" id="GO:0003677">
    <property type="term" value="F:DNA binding"/>
    <property type="evidence" value="ECO:0007669"/>
    <property type="project" value="InterPro"/>
</dbReference>
<dbReference type="Gene3D" id="1.10.10.10">
    <property type="entry name" value="Winged helix-like DNA-binding domain superfamily/Winged helix DNA-binding domain"/>
    <property type="match status" value="1"/>
</dbReference>
<comment type="caution">
    <text evidence="7">The sequence shown here is derived from an EMBL/GenBank/DDBJ whole genome shotgun (WGS) entry which is preliminary data.</text>
</comment>
<comment type="similarity">
    <text evidence="1">Belongs to the sigma-70 factor family. ECF subfamily.</text>
</comment>
<dbReference type="InterPro" id="IPR013249">
    <property type="entry name" value="RNA_pol_sigma70_r4_t2"/>
</dbReference>
<dbReference type="SUPFAM" id="SSF88946">
    <property type="entry name" value="Sigma2 domain of RNA polymerase sigma factors"/>
    <property type="match status" value="1"/>
</dbReference>
<feature type="domain" description="RNA polymerase sigma-70 region 2" evidence="5">
    <location>
        <begin position="9"/>
        <end position="73"/>
    </location>
</feature>
<evidence type="ECO:0000256" key="2">
    <source>
        <dbReference type="ARBA" id="ARBA00023015"/>
    </source>
</evidence>
<dbReference type="InterPro" id="IPR013324">
    <property type="entry name" value="RNA_pol_sigma_r3/r4-like"/>
</dbReference>
<keyword evidence="3" id="KW-0731">Sigma factor</keyword>
<dbReference type="EMBL" id="SUYD01000010">
    <property type="protein sequence ID" value="MBE6266499.1"/>
    <property type="molecule type" value="Genomic_DNA"/>
</dbReference>
<dbReference type="Pfam" id="PF04542">
    <property type="entry name" value="Sigma70_r2"/>
    <property type="match status" value="1"/>
</dbReference>
<dbReference type="Pfam" id="PF08281">
    <property type="entry name" value="Sigma70_r4_2"/>
    <property type="match status" value="1"/>
</dbReference>
<dbReference type="InterPro" id="IPR014284">
    <property type="entry name" value="RNA_pol_sigma-70_dom"/>
</dbReference>
<evidence type="ECO:0000256" key="3">
    <source>
        <dbReference type="ARBA" id="ARBA00023082"/>
    </source>
</evidence>
<dbReference type="Proteomes" id="UP000763088">
    <property type="component" value="Unassembled WGS sequence"/>
</dbReference>
<dbReference type="InterPro" id="IPR007627">
    <property type="entry name" value="RNA_pol_sigma70_r2"/>
</dbReference>
<evidence type="ECO:0000256" key="1">
    <source>
        <dbReference type="ARBA" id="ARBA00010641"/>
    </source>
</evidence>
<dbReference type="GO" id="GO:0006352">
    <property type="term" value="P:DNA-templated transcription initiation"/>
    <property type="evidence" value="ECO:0007669"/>
    <property type="project" value="InterPro"/>
</dbReference>
<evidence type="ECO:0000313" key="7">
    <source>
        <dbReference type="EMBL" id="MBE6266499.1"/>
    </source>
</evidence>
<protein>
    <submittedName>
        <fullName evidence="7">Sigma-70 family RNA polymerase sigma factor</fullName>
    </submittedName>
</protein>
<dbReference type="InterPro" id="IPR039425">
    <property type="entry name" value="RNA_pol_sigma-70-like"/>
</dbReference>
<dbReference type="PANTHER" id="PTHR43133:SF46">
    <property type="entry name" value="RNA POLYMERASE SIGMA-70 FACTOR ECF SUBFAMILY"/>
    <property type="match status" value="1"/>
</dbReference>
<dbReference type="NCBIfam" id="TIGR02937">
    <property type="entry name" value="sigma70-ECF"/>
    <property type="match status" value="1"/>
</dbReference>
<sequence length="165" mass="19942">MTKEKFEVIYRKLYPKMYRLARTILYDADECKDVVNDVFVKLMREEIAPQEDKMEGYLMTSVRNKCRDRLRHKNVRERVEHLYQKEMMQNSIVTMNDDDRLERLNAYIDRELQPLSRQILKLRFLGEMSYDEVAAATGVDRTTVYRHLTKSLESIREYFNVTTKR</sequence>
<feature type="domain" description="RNA polymerase sigma factor 70 region 4 type 2" evidence="6">
    <location>
        <begin position="111"/>
        <end position="153"/>
    </location>
</feature>
<organism evidence="7 8">
    <name type="scientific">Xylanibacter ruminicola</name>
    <name type="common">Prevotella ruminicola</name>
    <dbReference type="NCBI Taxonomy" id="839"/>
    <lineage>
        <taxon>Bacteria</taxon>
        <taxon>Pseudomonadati</taxon>
        <taxon>Bacteroidota</taxon>
        <taxon>Bacteroidia</taxon>
        <taxon>Bacteroidales</taxon>
        <taxon>Prevotellaceae</taxon>
        <taxon>Xylanibacter</taxon>
    </lineage>
</organism>
<name>A0A928BTM8_XYLRU</name>
<dbReference type="InterPro" id="IPR013325">
    <property type="entry name" value="RNA_pol_sigma_r2"/>
</dbReference>
<evidence type="ECO:0000256" key="4">
    <source>
        <dbReference type="ARBA" id="ARBA00023163"/>
    </source>
</evidence>
<dbReference type="PANTHER" id="PTHR43133">
    <property type="entry name" value="RNA POLYMERASE ECF-TYPE SIGMA FACTO"/>
    <property type="match status" value="1"/>
</dbReference>
<proteinExistence type="inferred from homology"/>
<dbReference type="AlphaFoldDB" id="A0A928BTM8"/>
<gene>
    <name evidence="7" type="ORF">E7102_08525</name>
</gene>
<dbReference type="GO" id="GO:0016987">
    <property type="term" value="F:sigma factor activity"/>
    <property type="evidence" value="ECO:0007669"/>
    <property type="project" value="UniProtKB-KW"/>
</dbReference>
<dbReference type="Gene3D" id="1.10.1740.10">
    <property type="match status" value="1"/>
</dbReference>
<keyword evidence="2" id="KW-0805">Transcription regulation</keyword>
<dbReference type="InterPro" id="IPR036388">
    <property type="entry name" value="WH-like_DNA-bd_sf"/>
</dbReference>